<keyword evidence="2" id="KW-1185">Reference proteome</keyword>
<protein>
    <submittedName>
        <fullName evidence="1">Uncharacterized protein</fullName>
    </submittedName>
</protein>
<proteinExistence type="predicted"/>
<reference evidence="1 2" key="1">
    <citation type="submission" date="2011-11" db="EMBL/GenBank/DDBJ databases">
        <title>The Genome Sequence of Fusarium oxysporum PHW815.</title>
        <authorList>
            <consortium name="The Broad Institute Genome Sequencing Platform"/>
            <person name="Ma L.-J."/>
            <person name="Gale L.R."/>
            <person name="Schwartz D.C."/>
            <person name="Zhou S."/>
            <person name="Corby-Kistler H."/>
            <person name="Young S.K."/>
            <person name="Zeng Q."/>
            <person name="Gargeya S."/>
            <person name="Fitzgerald M."/>
            <person name="Haas B."/>
            <person name="Abouelleil A."/>
            <person name="Alvarado L."/>
            <person name="Arachchi H.M."/>
            <person name="Berlin A."/>
            <person name="Brown A."/>
            <person name="Chapman S.B."/>
            <person name="Chen Z."/>
            <person name="Dunbar C."/>
            <person name="Freedman E."/>
            <person name="Gearin G."/>
            <person name="Goldberg J."/>
            <person name="Griggs A."/>
            <person name="Gujja S."/>
            <person name="Heiman D."/>
            <person name="Howarth C."/>
            <person name="Larson L."/>
            <person name="Lui A."/>
            <person name="MacDonald P.J.P."/>
            <person name="Montmayeur A."/>
            <person name="Murphy C."/>
            <person name="Neiman D."/>
            <person name="Pearson M."/>
            <person name="Priest M."/>
            <person name="Roberts A."/>
            <person name="Saif S."/>
            <person name="Shea T."/>
            <person name="Shenoy N."/>
            <person name="Sisk P."/>
            <person name="Stolte C."/>
            <person name="Sykes S."/>
            <person name="Wortman J."/>
            <person name="Nusbaum C."/>
            <person name="Birren B."/>
        </authorList>
    </citation>
    <scope>NUCLEOTIDE SEQUENCE [LARGE SCALE GENOMIC DNA]</scope>
    <source>
        <strain evidence="1 2">54005</strain>
    </source>
</reference>
<dbReference type="AlphaFoldDB" id="X0B644"/>
<dbReference type="HOGENOM" id="CLU_219516_0_0_1"/>
<name>X0B644_FUSOX</name>
<evidence type="ECO:0000313" key="1">
    <source>
        <dbReference type="EMBL" id="EXK77620.1"/>
    </source>
</evidence>
<evidence type="ECO:0000313" key="2">
    <source>
        <dbReference type="Proteomes" id="UP000030663"/>
    </source>
</evidence>
<accession>X0B644</accession>
<gene>
    <name evidence="1" type="ORF">FOQG_17677</name>
</gene>
<organism evidence="1 2">
    <name type="scientific">Fusarium oxysporum f. sp. raphani 54005</name>
    <dbReference type="NCBI Taxonomy" id="1089458"/>
    <lineage>
        <taxon>Eukaryota</taxon>
        <taxon>Fungi</taxon>
        <taxon>Dikarya</taxon>
        <taxon>Ascomycota</taxon>
        <taxon>Pezizomycotina</taxon>
        <taxon>Sordariomycetes</taxon>
        <taxon>Hypocreomycetidae</taxon>
        <taxon>Hypocreales</taxon>
        <taxon>Nectriaceae</taxon>
        <taxon>Fusarium</taxon>
        <taxon>Fusarium oxysporum species complex</taxon>
    </lineage>
</organism>
<dbReference type="EMBL" id="JH658588">
    <property type="protein sequence ID" value="EXK77620.1"/>
    <property type="molecule type" value="Genomic_DNA"/>
</dbReference>
<dbReference type="Proteomes" id="UP000030663">
    <property type="component" value="Unassembled WGS sequence"/>
</dbReference>
<sequence>MAGWDGNMLVILQTHDVEALPFLWCGKVIELGYQEAKLEE</sequence>